<dbReference type="AlphaFoldDB" id="A0A553CJ80"/>
<protein>
    <recommendedName>
        <fullName evidence="4">Holin-X, holin superfamily III</fullName>
    </recommendedName>
</protein>
<comment type="caution">
    <text evidence="2">The sequence shown here is derived from an EMBL/GenBank/DDBJ whole genome shotgun (WGS) entry which is preliminary data.</text>
</comment>
<feature type="transmembrane region" description="Helical" evidence="1">
    <location>
        <begin position="44"/>
        <end position="66"/>
    </location>
</feature>
<evidence type="ECO:0008006" key="4">
    <source>
        <dbReference type="Google" id="ProtNLM"/>
    </source>
</evidence>
<reference evidence="2 3" key="1">
    <citation type="submission" date="2019-07" db="EMBL/GenBank/DDBJ databases">
        <title>Novel species of Flavobacterium.</title>
        <authorList>
            <person name="Liu Q."/>
            <person name="Xin Y.-H."/>
        </authorList>
    </citation>
    <scope>NUCLEOTIDE SEQUENCE [LARGE SCALE GENOMIC DNA]</scope>
    <source>
        <strain evidence="2 3">LB3P56</strain>
    </source>
</reference>
<gene>
    <name evidence="2" type="ORF">FNW17_11865</name>
</gene>
<keyword evidence="1" id="KW-1133">Transmembrane helix</keyword>
<feature type="transmembrane region" description="Helical" evidence="1">
    <location>
        <begin position="72"/>
        <end position="93"/>
    </location>
</feature>
<proteinExistence type="predicted"/>
<dbReference type="Proteomes" id="UP000318585">
    <property type="component" value="Unassembled WGS sequence"/>
</dbReference>
<sequence>MDNRTPIATLFERAEDYGKTTLKLIELNAIDKSADVISSLVSRLAVIMTVVLSILIINIGLALWIGNLLGEIYYGFFIIGGFYAFIAILLNVFRDQLIKYPVSNSIIKQMLKPKTV</sequence>
<keyword evidence="1" id="KW-0472">Membrane</keyword>
<evidence type="ECO:0000256" key="1">
    <source>
        <dbReference type="SAM" id="Phobius"/>
    </source>
</evidence>
<accession>A0A553CJ80</accession>
<dbReference type="OrthoDB" id="678770at2"/>
<dbReference type="EMBL" id="VJZR01000010">
    <property type="protein sequence ID" value="TRX20558.1"/>
    <property type="molecule type" value="Genomic_DNA"/>
</dbReference>
<name>A0A553CJ80_9FLAO</name>
<keyword evidence="3" id="KW-1185">Reference proteome</keyword>
<evidence type="ECO:0000313" key="2">
    <source>
        <dbReference type="EMBL" id="TRX20558.1"/>
    </source>
</evidence>
<evidence type="ECO:0000313" key="3">
    <source>
        <dbReference type="Proteomes" id="UP000318585"/>
    </source>
</evidence>
<keyword evidence="1" id="KW-0812">Transmembrane</keyword>
<organism evidence="2 3">
    <name type="scientific">Flavobacterium franklandianum</name>
    <dbReference type="NCBI Taxonomy" id="2594430"/>
    <lineage>
        <taxon>Bacteria</taxon>
        <taxon>Pseudomonadati</taxon>
        <taxon>Bacteroidota</taxon>
        <taxon>Flavobacteriia</taxon>
        <taxon>Flavobacteriales</taxon>
        <taxon>Flavobacteriaceae</taxon>
        <taxon>Flavobacterium</taxon>
    </lineage>
</organism>